<protein>
    <recommendedName>
        <fullName evidence="7">Glutathione hydrolase proenzyme</fullName>
        <ecNumber evidence="7">2.3.2.2</ecNumber>
        <ecNumber evidence="7">3.4.19.13</ecNumber>
    </recommendedName>
    <component>
        <recommendedName>
            <fullName evidence="7">Glutathione hydrolase large chain</fullName>
        </recommendedName>
    </component>
    <component>
        <recommendedName>
            <fullName evidence="7">Glutathione hydrolase small chain</fullName>
        </recommendedName>
    </component>
</protein>
<dbReference type="AlphaFoldDB" id="A0A6N3HM97"/>
<organism evidence="10">
    <name type="scientific">Clostridium symbiosum</name>
    <name type="common">Bacteroides symbiosus</name>
    <dbReference type="NCBI Taxonomy" id="1512"/>
    <lineage>
        <taxon>Bacteria</taxon>
        <taxon>Bacillati</taxon>
        <taxon>Bacillota</taxon>
        <taxon>Clostridia</taxon>
        <taxon>Lachnospirales</taxon>
        <taxon>Lachnospiraceae</taxon>
        <taxon>Otoolea</taxon>
    </lineage>
</organism>
<dbReference type="InterPro" id="IPR000101">
    <property type="entry name" value="GGT_peptidase"/>
</dbReference>
<dbReference type="GO" id="GO:0103068">
    <property type="term" value="F:leukotriene C4 gamma-glutamyl transferase activity"/>
    <property type="evidence" value="ECO:0007669"/>
    <property type="project" value="UniProtKB-EC"/>
</dbReference>
<dbReference type="PANTHER" id="PTHR43199">
    <property type="entry name" value="GLUTATHIONE HYDROLASE"/>
    <property type="match status" value="1"/>
</dbReference>
<comment type="catalytic activity">
    <reaction evidence="4 7">
        <text>an N-terminal (5-L-glutamyl)-[peptide] + an alpha-amino acid = 5-L-glutamyl amino acid + an N-terminal L-alpha-aminoacyl-[peptide]</text>
        <dbReference type="Rhea" id="RHEA:23904"/>
        <dbReference type="Rhea" id="RHEA-COMP:9780"/>
        <dbReference type="Rhea" id="RHEA-COMP:9795"/>
        <dbReference type="ChEBI" id="CHEBI:77644"/>
        <dbReference type="ChEBI" id="CHEBI:78597"/>
        <dbReference type="ChEBI" id="CHEBI:78599"/>
        <dbReference type="ChEBI" id="CHEBI:78608"/>
        <dbReference type="EC" id="2.3.2.2"/>
    </reaction>
</comment>
<comment type="similarity">
    <text evidence="7">Belongs to the gamma-glutamyltransferase family.</text>
</comment>
<dbReference type="GO" id="GO:0036374">
    <property type="term" value="F:glutathione hydrolase activity"/>
    <property type="evidence" value="ECO:0007669"/>
    <property type="project" value="UniProtKB-UniRule"/>
</dbReference>
<dbReference type="GO" id="GO:0006751">
    <property type="term" value="P:glutathione catabolic process"/>
    <property type="evidence" value="ECO:0007669"/>
    <property type="project" value="UniProtKB-UniRule"/>
</dbReference>
<sequence>MCQEQKKQIYMWPSHWEKPAAHGDYGAVSCNNSYAARAGLWILKNGGNAFDAAAAVSLALSVVEPHHSGIGGGCFSLLYCEKEGRIFALDGRGTAPVQAGPDLFLKNGEVQDEWKDLGGQSVAIPGLLKTMEDMLKRFGTMTLKEVSVPAIRYAKEGFGTSYTGALTMYDDSVKRKMRISEGFRKLYLKNGQEFYRFGDIQRNPELGVLLETIAENGTDVFYRGEIAQRIVSVINSRGGCFETADLENYAPKYREPVHTDYRGYEVVSFAPPSGGCTLIEMLNILEQNDLRAMGHNTADSIHAIAEAMKLGFADRSIALGDPDFVSVDTERLTSKAYAAKRFRLIGGHAGEYAPAEGIEAKEYPGNTSHFSIMDRFGNAVSQTQTVRDWFGSGIAVEGLGFVLNNAMSDFSAAAGAMTSQGLAYGNANSIAGGKTPLSSMSPSIVLKDKKPYLAIGSAGGPRIITGTLQGIINAIDFDMNPEQLVNAPYVNCLTREQGLEAEFGISQDTLRLLEERGHKPVCIEADQAMSTMVNSVMLKDGEYYAAGTKRVDGCGGVLLSNGNIILEGISQEIS</sequence>
<reference evidence="8" key="2">
    <citation type="journal article" date="2022" name="Cell Host Microbe">
        <title>Colonization of the live biotherapeutic product VE303 and modulation of the microbiota and metabolites in healthy volunteers.</title>
        <authorList>
            <person name="Dsouza M."/>
            <person name="Menon R."/>
            <person name="Crossette E."/>
            <person name="Bhattarai S.K."/>
            <person name="Schneider J."/>
            <person name="Kim Y.G."/>
            <person name="Reddy S."/>
            <person name="Caballero S."/>
            <person name="Felix C."/>
            <person name="Cornacchione L."/>
            <person name="Hendrickson J."/>
            <person name="Watson A.R."/>
            <person name="Minot S.S."/>
            <person name="Greenfield N."/>
            <person name="Schopf L."/>
            <person name="Szabady R."/>
            <person name="Patarroyo J."/>
            <person name="Smith W."/>
            <person name="Harrison P."/>
            <person name="Kuijper E.J."/>
            <person name="Kelly C.P."/>
            <person name="Olle B."/>
            <person name="Bobilev D."/>
            <person name="Silber J.L."/>
            <person name="Bucci V."/>
            <person name="Roberts B."/>
            <person name="Faith J."/>
            <person name="Norman J.M."/>
        </authorList>
    </citation>
    <scope>NUCLEOTIDE SEQUENCE</scope>
    <source>
        <strain evidence="8">VE303-04</strain>
    </source>
</reference>
<dbReference type="InterPro" id="IPR043137">
    <property type="entry name" value="GGT_ssub_C"/>
</dbReference>
<dbReference type="GO" id="GO:0006750">
    <property type="term" value="P:glutathione biosynthetic process"/>
    <property type="evidence" value="ECO:0007669"/>
    <property type="project" value="UniProtKB-KW"/>
</dbReference>
<evidence type="ECO:0000256" key="2">
    <source>
        <dbReference type="ARBA" id="ARBA00001089"/>
    </source>
</evidence>
<feature type="binding site" evidence="6">
    <location>
        <position position="460"/>
    </location>
    <ligand>
        <name>L-glutamate</name>
        <dbReference type="ChEBI" id="CHEBI:29985"/>
    </ligand>
</feature>
<accession>A0A6N3HM97</accession>
<evidence type="ECO:0000256" key="3">
    <source>
        <dbReference type="ARBA" id="ARBA00023315"/>
    </source>
</evidence>
<dbReference type="SUPFAM" id="SSF56235">
    <property type="entry name" value="N-terminal nucleophile aminohydrolases (Ntn hydrolases)"/>
    <property type="match status" value="1"/>
</dbReference>
<comment type="pathway">
    <text evidence="7">Sulfur metabolism; glutathione metabolism.</text>
</comment>
<dbReference type="InterPro" id="IPR043138">
    <property type="entry name" value="GGT_lsub"/>
</dbReference>
<gene>
    <name evidence="10" type="primary">ggt_5</name>
    <name evidence="8" type="synonym">ggt</name>
    <name evidence="10" type="ORF">CSLFYP84_04033</name>
    <name evidence="8" type="ORF">K5I21_11485</name>
    <name evidence="9" type="ORF">PM006_15680</name>
</gene>
<dbReference type="Gene3D" id="1.10.246.130">
    <property type="match status" value="1"/>
</dbReference>
<dbReference type="EMBL" id="JAINVB010000001">
    <property type="protein sequence ID" value="MCK0086481.1"/>
    <property type="molecule type" value="Genomic_DNA"/>
</dbReference>
<name>A0A6N3HM97_CLOSY</name>
<dbReference type="PANTHER" id="PTHR43199:SF6">
    <property type="entry name" value="GLUTATHIONE HYDROLASE PROENZYME"/>
    <property type="match status" value="1"/>
</dbReference>
<evidence type="ECO:0000313" key="9">
    <source>
        <dbReference type="EMBL" id="MDB2001645.1"/>
    </source>
</evidence>
<dbReference type="InterPro" id="IPR051792">
    <property type="entry name" value="GGT_bact"/>
</dbReference>
<dbReference type="RefSeq" id="WP_024738313.1">
    <property type="nucleotide sequence ID" value="NZ_CACRUA010000065.1"/>
</dbReference>
<dbReference type="PRINTS" id="PR01210">
    <property type="entry name" value="GGTRANSPTASE"/>
</dbReference>
<comment type="PTM">
    <text evidence="7">Cleaved by autocatalysis into a large and a small subunit.</text>
</comment>
<evidence type="ECO:0000256" key="6">
    <source>
        <dbReference type="PIRSR" id="PIRSR600101-2"/>
    </source>
</evidence>
<evidence type="ECO:0000313" key="8">
    <source>
        <dbReference type="EMBL" id="MCK0086481.1"/>
    </source>
</evidence>
<feature type="binding site" evidence="6">
    <location>
        <position position="409"/>
    </location>
    <ligand>
        <name>L-glutamate</name>
        <dbReference type="ChEBI" id="CHEBI:29985"/>
    </ligand>
</feature>
<comment type="catalytic activity">
    <reaction evidence="1 7">
        <text>an S-substituted glutathione + H2O = an S-substituted L-cysteinylglycine + L-glutamate</text>
        <dbReference type="Rhea" id="RHEA:59468"/>
        <dbReference type="ChEBI" id="CHEBI:15377"/>
        <dbReference type="ChEBI" id="CHEBI:29985"/>
        <dbReference type="ChEBI" id="CHEBI:90779"/>
        <dbReference type="ChEBI" id="CHEBI:143103"/>
        <dbReference type="EC" id="3.4.19.13"/>
    </reaction>
</comment>
<dbReference type="EMBL" id="CACRUA010000065">
    <property type="protein sequence ID" value="VYU78034.1"/>
    <property type="molecule type" value="Genomic_DNA"/>
</dbReference>
<feature type="binding site" evidence="6">
    <location>
        <begin position="438"/>
        <end position="439"/>
    </location>
    <ligand>
        <name>L-glutamate</name>
        <dbReference type="ChEBI" id="CHEBI:29985"/>
    </ligand>
</feature>
<dbReference type="EC" id="3.4.19.13" evidence="7"/>
<dbReference type="Proteomes" id="UP001300871">
    <property type="component" value="Unassembled WGS sequence"/>
</dbReference>
<evidence type="ECO:0000256" key="7">
    <source>
        <dbReference type="RuleBase" id="RU368036"/>
    </source>
</evidence>
<reference evidence="9" key="3">
    <citation type="submission" date="2023-01" db="EMBL/GenBank/DDBJ databases">
        <title>Human gut microbiome strain richness.</title>
        <authorList>
            <person name="Chen-Liaw A."/>
        </authorList>
    </citation>
    <scope>NUCLEOTIDE SEQUENCE</scope>
    <source>
        <strain evidence="9">B1_m1001713B170214d0_201011</strain>
    </source>
</reference>
<dbReference type="Gene3D" id="3.60.20.40">
    <property type="match status" value="1"/>
</dbReference>
<feature type="active site" description="Nucleophile" evidence="5">
    <location>
        <position position="367"/>
    </location>
</feature>
<comment type="catalytic activity">
    <reaction evidence="2 7">
        <text>glutathione + H2O = L-cysteinylglycine + L-glutamate</text>
        <dbReference type="Rhea" id="RHEA:28807"/>
        <dbReference type="ChEBI" id="CHEBI:15377"/>
        <dbReference type="ChEBI" id="CHEBI:29985"/>
        <dbReference type="ChEBI" id="CHEBI:57925"/>
        <dbReference type="ChEBI" id="CHEBI:61694"/>
        <dbReference type="EC" id="3.4.19.13"/>
    </reaction>
</comment>
<keyword evidence="7 10" id="KW-0808">Transferase</keyword>
<feature type="binding site" evidence="6">
    <location>
        <position position="92"/>
    </location>
    <ligand>
        <name>L-glutamate</name>
        <dbReference type="ChEBI" id="CHEBI:29985"/>
    </ligand>
</feature>
<keyword evidence="7" id="KW-0865">Zymogen</keyword>
<keyword evidence="7" id="KW-0378">Hydrolase</keyword>
<reference evidence="10" key="1">
    <citation type="submission" date="2019-11" db="EMBL/GenBank/DDBJ databases">
        <authorList>
            <person name="Feng L."/>
        </authorList>
    </citation>
    <scope>NUCLEOTIDE SEQUENCE</scope>
    <source>
        <strain evidence="10">CsymbiosumLFYP84</strain>
    </source>
</reference>
<comment type="subunit">
    <text evidence="7">This enzyme consists of two polypeptide chains, which are synthesized in precursor form from a single polypeptide.</text>
</comment>
<dbReference type="NCBIfam" id="TIGR00066">
    <property type="entry name" value="g_glut_trans"/>
    <property type="match status" value="1"/>
</dbReference>
<dbReference type="Pfam" id="PF01019">
    <property type="entry name" value="G_glu_transpept"/>
    <property type="match status" value="1"/>
</dbReference>
<keyword evidence="7" id="KW-0317">Glutathione biosynthesis</keyword>
<dbReference type="Proteomes" id="UP001203136">
    <property type="component" value="Unassembled WGS sequence"/>
</dbReference>
<evidence type="ECO:0000313" key="10">
    <source>
        <dbReference type="EMBL" id="VYU78034.1"/>
    </source>
</evidence>
<proteinExistence type="inferred from homology"/>
<dbReference type="UniPathway" id="UPA00204"/>
<evidence type="ECO:0000256" key="4">
    <source>
        <dbReference type="ARBA" id="ARBA00047417"/>
    </source>
</evidence>
<dbReference type="EMBL" id="JAQLGM010000044">
    <property type="protein sequence ID" value="MDB2001645.1"/>
    <property type="molecule type" value="Genomic_DNA"/>
</dbReference>
<evidence type="ECO:0000256" key="1">
    <source>
        <dbReference type="ARBA" id="ARBA00001049"/>
    </source>
</evidence>
<keyword evidence="3 7" id="KW-0012">Acyltransferase</keyword>
<evidence type="ECO:0000256" key="5">
    <source>
        <dbReference type="PIRSR" id="PIRSR600101-1"/>
    </source>
</evidence>
<dbReference type="EC" id="2.3.2.2" evidence="7"/>
<dbReference type="InterPro" id="IPR029055">
    <property type="entry name" value="Ntn_hydrolases_N"/>
</dbReference>